<accession>A0A1G8TFM7</accession>
<dbReference type="InterPro" id="IPR027444">
    <property type="entry name" value="H-NS_C_dom"/>
</dbReference>
<dbReference type="AlphaFoldDB" id="A0A1G8TFM7"/>
<dbReference type="OrthoDB" id="5297879at2"/>
<sequence>MTVDLDLLSMPKEDLLVLSKKIDKALSDYDARKKAEARAAAEALAKEAGYSLSELMEVGGAKGSKGAPKYAHPENPSKTWTGRGRKPKWVEEHLAAGGDLDTLAIQ</sequence>
<dbReference type="Proteomes" id="UP000199093">
    <property type="component" value="Unassembled WGS sequence"/>
</dbReference>
<evidence type="ECO:0000259" key="2">
    <source>
        <dbReference type="SMART" id="SM00528"/>
    </source>
</evidence>
<dbReference type="EMBL" id="FNEJ01000029">
    <property type="protein sequence ID" value="SDJ40204.1"/>
    <property type="molecule type" value="Genomic_DNA"/>
</dbReference>
<dbReference type="RefSeq" id="WP_089851582.1">
    <property type="nucleotide sequence ID" value="NZ_FNEJ01000029.1"/>
</dbReference>
<dbReference type="Gene3D" id="4.10.430.10">
    <property type="entry name" value="Histone-like protein H-NS, C-terminal domain"/>
    <property type="match status" value="1"/>
</dbReference>
<dbReference type="SMART" id="SM00528">
    <property type="entry name" value="HNS"/>
    <property type="match status" value="1"/>
</dbReference>
<dbReference type="Pfam" id="PF00816">
    <property type="entry name" value="Histone_HNS"/>
    <property type="match status" value="1"/>
</dbReference>
<evidence type="ECO:0000313" key="3">
    <source>
        <dbReference type="EMBL" id="SDJ40204.1"/>
    </source>
</evidence>
<dbReference type="SUPFAM" id="SSF81273">
    <property type="entry name" value="H-NS histone-like proteins"/>
    <property type="match status" value="1"/>
</dbReference>
<protein>
    <submittedName>
        <fullName evidence="3">DNA-binding protein H-NS</fullName>
    </submittedName>
</protein>
<organism evidence="3 4">
    <name type="scientific">Salipiger marinus</name>
    <dbReference type="NCBI Taxonomy" id="555512"/>
    <lineage>
        <taxon>Bacteria</taxon>
        <taxon>Pseudomonadati</taxon>
        <taxon>Pseudomonadota</taxon>
        <taxon>Alphaproteobacteria</taxon>
        <taxon>Rhodobacterales</taxon>
        <taxon>Roseobacteraceae</taxon>
        <taxon>Salipiger</taxon>
    </lineage>
</organism>
<keyword evidence="3" id="KW-0238">DNA-binding</keyword>
<evidence type="ECO:0000313" key="4">
    <source>
        <dbReference type="Proteomes" id="UP000199093"/>
    </source>
</evidence>
<name>A0A1G8TFM7_9RHOB</name>
<feature type="domain" description="DNA-binding protein H-NS-like C-terminal" evidence="2">
    <location>
        <begin position="60"/>
        <end position="105"/>
    </location>
</feature>
<keyword evidence="4" id="KW-1185">Reference proteome</keyword>
<evidence type="ECO:0000256" key="1">
    <source>
        <dbReference type="SAM" id="MobiDB-lite"/>
    </source>
</evidence>
<dbReference type="GO" id="GO:0003677">
    <property type="term" value="F:DNA binding"/>
    <property type="evidence" value="ECO:0007669"/>
    <property type="project" value="UniProtKB-KW"/>
</dbReference>
<proteinExistence type="predicted"/>
<gene>
    <name evidence="3" type="ORF">SAMN04487993_102958</name>
</gene>
<dbReference type="InterPro" id="IPR037150">
    <property type="entry name" value="H-NS_C_dom_sf"/>
</dbReference>
<reference evidence="3 4" key="1">
    <citation type="submission" date="2016-10" db="EMBL/GenBank/DDBJ databases">
        <authorList>
            <person name="de Groot N.N."/>
        </authorList>
    </citation>
    <scope>NUCLEOTIDE SEQUENCE [LARGE SCALE GENOMIC DNA]</scope>
    <source>
        <strain evidence="3 4">DSM 26424</strain>
    </source>
</reference>
<feature type="region of interest" description="Disordered" evidence="1">
    <location>
        <begin position="61"/>
        <end position="84"/>
    </location>
</feature>